<feature type="transmembrane region" description="Helical" evidence="1">
    <location>
        <begin position="52"/>
        <end position="71"/>
    </location>
</feature>
<reference evidence="2" key="2">
    <citation type="submission" date="2021-06" db="EMBL/GenBank/DDBJ databases">
        <authorList>
            <consortium name="NCBI Pathogen Detection Project"/>
        </authorList>
    </citation>
    <scope>NUCLEOTIDE SEQUENCE</scope>
    <source>
        <strain evidence="2">HN1000</strain>
    </source>
</reference>
<dbReference type="Pfam" id="PF12666">
    <property type="entry name" value="PrgI"/>
    <property type="match status" value="1"/>
</dbReference>
<keyword evidence="1" id="KW-0812">Transmembrane</keyword>
<dbReference type="AlphaFoldDB" id="A0AAN5VPE6"/>
<protein>
    <submittedName>
        <fullName evidence="2">PrgI family protein</fullName>
    </submittedName>
</protein>
<feature type="transmembrane region" description="Helical" evidence="1">
    <location>
        <begin position="27"/>
        <end position="46"/>
    </location>
</feature>
<keyword evidence="1" id="KW-1133">Transmembrane helix</keyword>
<name>A0AAN5VPE6_CLODI</name>
<evidence type="ECO:0000313" key="3">
    <source>
        <dbReference type="Proteomes" id="UP000878956"/>
    </source>
</evidence>
<reference evidence="2" key="1">
    <citation type="journal article" date="2018" name="Genome Biol.">
        <title>SKESA: strategic k-mer extension for scrupulous assemblies.</title>
        <authorList>
            <person name="Souvorov A."/>
            <person name="Agarwala R."/>
            <person name="Lipman D.J."/>
        </authorList>
    </citation>
    <scope>NUCLEOTIDE SEQUENCE</scope>
    <source>
        <strain evidence="2">HN1000</strain>
    </source>
</reference>
<gene>
    <name evidence="2" type="ORF">KRM00_003334</name>
</gene>
<sequence length="102" mass="11953">MPRVNLMPPDTNEEEKAIGGLITFNQFFWLLGGFVLGIITYLIIIYSIKLQFIAIPMAVIVFLSSAPFAFFKKHDMPLFKYLNIKRKYNKKNKKLINRRKLN</sequence>
<dbReference type="Proteomes" id="UP000878956">
    <property type="component" value="Unassembled WGS sequence"/>
</dbReference>
<dbReference type="InterPro" id="IPR024414">
    <property type="entry name" value="Uncharacterised_PrgI"/>
</dbReference>
<organism evidence="2 3">
    <name type="scientific">Clostridioides difficile</name>
    <name type="common">Peptoclostridium difficile</name>
    <dbReference type="NCBI Taxonomy" id="1496"/>
    <lineage>
        <taxon>Bacteria</taxon>
        <taxon>Bacillati</taxon>
        <taxon>Bacillota</taxon>
        <taxon>Clostridia</taxon>
        <taxon>Peptostreptococcales</taxon>
        <taxon>Peptostreptococcaceae</taxon>
        <taxon>Clostridioides</taxon>
    </lineage>
</organism>
<evidence type="ECO:0000256" key="1">
    <source>
        <dbReference type="SAM" id="Phobius"/>
    </source>
</evidence>
<comment type="caution">
    <text evidence="2">The sequence shown here is derived from an EMBL/GenBank/DDBJ whole genome shotgun (WGS) entry which is preliminary data.</text>
</comment>
<keyword evidence="1" id="KW-0472">Membrane</keyword>
<proteinExistence type="predicted"/>
<dbReference type="EMBL" id="DAEPXK010000048">
    <property type="protein sequence ID" value="HBH1543801.1"/>
    <property type="molecule type" value="Genomic_DNA"/>
</dbReference>
<evidence type="ECO:0000313" key="2">
    <source>
        <dbReference type="EMBL" id="HBH1543801.1"/>
    </source>
</evidence>
<dbReference type="RefSeq" id="WP_009899061.1">
    <property type="nucleotide sequence ID" value="NZ_FUQT01000003.1"/>
</dbReference>
<accession>A0AAN5VPE6</accession>